<protein>
    <recommendedName>
        <fullName evidence="7">Protein MgtC</fullName>
    </recommendedName>
</protein>
<dbReference type="Proteomes" id="UP000240638">
    <property type="component" value="Unassembled WGS sequence"/>
</dbReference>
<comment type="caution">
    <text evidence="9">The sequence shown here is derived from an EMBL/GenBank/DDBJ whole genome shotgun (WGS) entry which is preliminary data.</text>
</comment>
<evidence type="ECO:0000256" key="3">
    <source>
        <dbReference type="ARBA" id="ARBA00022475"/>
    </source>
</evidence>
<feature type="transmembrane region" description="Helical" evidence="7">
    <location>
        <begin position="76"/>
        <end position="96"/>
    </location>
</feature>
<keyword evidence="6 7" id="KW-0472">Membrane</keyword>
<feature type="domain" description="MgtC/SapB/SrpB/YhiD N-terminal" evidence="8">
    <location>
        <begin position="17"/>
        <end position="148"/>
    </location>
</feature>
<evidence type="ECO:0000256" key="2">
    <source>
        <dbReference type="ARBA" id="ARBA00009298"/>
    </source>
</evidence>
<comment type="subcellular location">
    <subcellularLocation>
        <location evidence="7">Cell inner membrane</location>
        <topology evidence="7">Multi-pass membrane protein</topology>
    </subcellularLocation>
    <subcellularLocation>
        <location evidence="1">Cell membrane</location>
        <topology evidence="1">Multi-pass membrane protein</topology>
    </subcellularLocation>
</comment>
<proteinExistence type="inferred from homology"/>
<dbReference type="AlphaFoldDB" id="A0A2T3Y271"/>
<dbReference type="GO" id="GO:0005886">
    <property type="term" value="C:plasma membrane"/>
    <property type="evidence" value="ECO:0007669"/>
    <property type="project" value="UniProtKB-SubCell"/>
</dbReference>
<accession>A0A2T3Y271</accession>
<feature type="transmembrane region" description="Helical" evidence="7">
    <location>
        <begin position="12"/>
        <end position="30"/>
    </location>
</feature>
<evidence type="ECO:0000256" key="5">
    <source>
        <dbReference type="ARBA" id="ARBA00022989"/>
    </source>
</evidence>
<evidence type="ECO:0000256" key="7">
    <source>
        <dbReference type="RuleBase" id="RU365041"/>
    </source>
</evidence>
<comment type="similarity">
    <text evidence="2 7">Belongs to the MgtC/SapB family.</text>
</comment>
<dbReference type="PANTHER" id="PTHR33778">
    <property type="entry name" value="PROTEIN MGTC"/>
    <property type="match status" value="1"/>
</dbReference>
<keyword evidence="5 7" id="KW-1133">Transmembrane helix</keyword>
<dbReference type="InterPro" id="IPR049177">
    <property type="entry name" value="MgtC_SapB_SrpB_YhiD_N"/>
</dbReference>
<keyword evidence="4 7" id="KW-0812">Transmembrane</keyword>
<name>A0A2T3Y271_9BURK</name>
<feature type="transmembrane region" description="Helical" evidence="7">
    <location>
        <begin position="42"/>
        <end position="61"/>
    </location>
</feature>
<evidence type="ECO:0000256" key="4">
    <source>
        <dbReference type="ARBA" id="ARBA00022692"/>
    </source>
</evidence>
<evidence type="ECO:0000256" key="6">
    <source>
        <dbReference type="ARBA" id="ARBA00023136"/>
    </source>
</evidence>
<keyword evidence="7" id="KW-0997">Cell inner membrane</keyword>
<feature type="transmembrane region" description="Helical" evidence="7">
    <location>
        <begin position="128"/>
        <end position="146"/>
    </location>
</feature>
<organism evidence="9 10">
    <name type="scientific">Trinickia symbiotica</name>
    <dbReference type="NCBI Taxonomy" id="863227"/>
    <lineage>
        <taxon>Bacteria</taxon>
        <taxon>Pseudomonadati</taxon>
        <taxon>Pseudomonadota</taxon>
        <taxon>Betaproteobacteria</taxon>
        <taxon>Burkholderiales</taxon>
        <taxon>Burkholderiaceae</taxon>
        <taxon>Trinickia</taxon>
    </lineage>
</organism>
<evidence type="ECO:0000313" key="10">
    <source>
        <dbReference type="Proteomes" id="UP000240638"/>
    </source>
</evidence>
<gene>
    <name evidence="9" type="ORF">C9I57_01065</name>
</gene>
<keyword evidence="3" id="KW-1003">Cell membrane</keyword>
<evidence type="ECO:0000256" key="1">
    <source>
        <dbReference type="ARBA" id="ARBA00004651"/>
    </source>
</evidence>
<dbReference type="EMBL" id="PYUC01000001">
    <property type="protein sequence ID" value="PTB22839.1"/>
    <property type="molecule type" value="Genomic_DNA"/>
</dbReference>
<feature type="transmembrane region" description="Helical" evidence="7">
    <location>
        <begin position="101"/>
        <end position="122"/>
    </location>
</feature>
<dbReference type="InterPro" id="IPR003416">
    <property type="entry name" value="MgtC/SapB/SrpB/YhiD_fam"/>
</dbReference>
<dbReference type="PRINTS" id="PR01837">
    <property type="entry name" value="MGTCSAPBPROT"/>
</dbReference>
<dbReference type="RefSeq" id="WP_107148797.1">
    <property type="nucleotide sequence ID" value="NZ_PYUC01000001.1"/>
</dbReference>
<dbReference type="Pfam" id="PF02308">
    <property type="entry name" value="MgtC"/>
    <property type="match status" value="1"/>
</dbReference>
<sequence>MDAMPLTLDWPAALARLAGALVAGAIFGLNRSESGKAAGLRTTLLVCLAACISMLQVNALLEQAGKRPDSFATLDLMRLPLGILTGMGFIGGGAVLRKDGLVTGVTTAATLWFVTVVGLCIGGGQYRLAVSATVIGVAVLWGLRYVEDRLERRKTAWLTVEYTGESNFQQRLADEFERIGCRISARHAEWKHGEAVCETRFLVQWREQTDVYAKAPAFTEAAQRAGANTVRWDIVD</sequence>
<reference evidence="9 10" key="1">
    <citation type="submission" date="2018-03" db="EMBL/GenBank/DDBJ databases">
        <title>Whole genome analyses suggest that Burkholderia sensu lato contains two further novel genera in the rhizoxinica-symbiotica group Mycetohabitans gen. nov., and Trinickia gen. nov.: implications for the evolution of diazotrophy and nodulation in the Burkholderiaceae.</title>
        <authorList>
            <person name="Estrada De Los Santos P."/>
            <person name="Palmer M."/>
            <person name="Chavez-Ramirez B."/>
            <person name="Steenkamp E.T."/>
            <person name="Hirsch A.M."/>
            <person name="Manyaka P."/>
            <person name="Maluk M."/>
            <person name="Lafos M."/>
            <person name="Crook M."/>
            <person name="Gross E."/>
            <person name="Simon M.F."/>
            <person name="Bueno Dos Reis Junior F."/>
            <person name="Poole P.S."/>
            <person name="Venter S.N."/>
            <person name="James E.K."/>
        </authorList>
    </citation>
    <scope>NUCLEOTIDE SEQUENCE [LARGE SCALE GENOMIC DNA]</scope>
    <source>
        <strain evidence="9 10">JPY-366</strain>
    </source>
</reference>
<dbReference type="PANTHER" id="PTHR33778:SF1">
    <property type="entry name" value="MAGNESIUM TRANSPORTER YHID-RELATED"/>
    <property type="match status" value="1"/>
</dbReference>
<evidence type="ECO:0000259" key="8">
    <source>
        <dbReference type="Pfam" id="PF02308"/>
    </source>
</evidence>
<evidence type="ECO:0000313" key="9">
    <source>
        <dbReference type="EMBL" id="PTB22839.1"/>
    </source>
</evidence>